<accession>A0AAV8RLW0</accession>
<gene>
    <name evidence="1" type="ORF">OPV22_010755</name>
</gene>
<dbReference type="EMBL" id="JAQQAF010000003">
    <property type="protein sequence ID" value="KAJ8500203.1"/>
    <property type="molecule type" value="Genomic_DNA"/>
</dbReference>
<organism evidence="1 2">
    <name type="scientific">Ensete ventricosum</name>
    <name type="common">Abyssinian banana</name>
    <name type="synonym">Musa ensete</name>
    <dbReference type="NCBI Taxonomy" id="4639"/>
    <lineage>
        <taxon>Eukaryota</taxon>
        <taxon>Viridiplantae</taxon>
        <taxon>Streptophyta</taxon>
        <taxon>Embryophyta</taxon>
        <taxon>Tracheophyta</taxon>
        <taxon>Spermatophyta</taxon>
        <taxon>Magnoliopsida</taxon>
        <taxon>Liliopsida</taxon>
        <taxon>Zingiberales</taxon>
        <taxon>Musaceae</taxon>
        <taxon>Ensete</taxon>
    </lineage>
</organism>
<evidence type="ECO:0000313" key="2">
    <source>
        <dbReference type="Proteomes" id="UP001222027"/>
    </source>
</evidence>
<sequence length="96" mass="10531">MLTKQASQKASCLCSPTTHAGSFRCRLHRNSLHHSSASVGSGLSELAEKMKFRVAAKNLAIRLPRLDGWKESIGVVTKGFFATANVLERIYMQVVV</sequence>
<protein>
    <submittedName>
        <fullName evidence="1">Uncharacterized protein</fullName>
    </submittedName>
</protein>
<dbReference type="AlphaFoldDB" id="A0AAV8RLW0"/>
<keyword evidence="2" id="KW-1185">Reference proteome</keyword>
<dbReference type="PANTHER" id="PTHR33132">
    <property type="entry name" value="OSJNBB0118P14.9 PROTEIN"/>
    <property type="match status" value="1"/>
</dbReference>
<evidence type="ECO:0000313" key="1">
    <source>
        <dbReference type="EMBL" id="KAJ8500203.1"/>
    </source>
</evidence>
<reference evidence="1 2" key="1">
    <citation type="submission" date="2022-12" db="EMBL/GenBank/DDBJ databases">
        <title>Chromosome-scale assembly of the Ensete ventricosum genome.</title>
        <authorList>
            <person name="Dussert Y."/>
            <person name="Stocks J."/>
            <person name="Wendawek A."/>
            <person name="Woldeyes F."/>
            <person name="Nichols R.A."/>
            <person name="Borrell J.S."/>
        </authorList>
    </citation>
    <scope>NUCLEOTIDE SEQUENCE [LARGE SCALE GENOMIC DNA]</scope>
    <source>
        <strain evidence="2">cv. Maze</strain>
        <tissue evidence="1">Seeds</tissue>
    </source>
</reference>
<name>A0AAV8RLW0_ENSVE</name>
<dbReference type="PANTHER" id="PTHR33132:SF142">
    <property type="entry name" value="SERINE-RICH PROTEIN-LIKE PROTEIN"/>
    <property type="match status" value="1"/>
</dbReference>
<proteinExistence type="predicted"/>
<dbReference type="Proteomes" id="UP001222027">
    <property type="component" value="Unassembled WGS sequence"/>
</dbReference>
<comment type="caution">
    <text evidence="1">The sequence shown here is derived from an EMBL/GenBank/DDBJ whole genome shotgun (WGS) entry which is preliminary data.</text>
</comment>